<dbReference type="EMBL" id="LGTL01000003">
    <property type="protein sequence ID" value="KPA83884.1"/>
    <property type="molecule type" value="Genomic_DNA"/>
</dbReference>
<evidence type="ECO:0000256" key="2">
    <source>
        <dbReference type="ARBA" id="ARBA00009485"/>
    </source>
</evidence>
<dbReference type="PANTHER" id="PTHR34031:SF1">
    <property type="entry name" value="CENTROSOMAL PROTEIN OF 162 KDA"/>
    <property type="match status" value="1"/>
</dbReference>
<keyword evidence="12" id="KW-1185">Reference proteome</keyword>
<comment type="caution">
    <text evidence="11">The sequence shown here is derived from an EMBL/GenBank/DDBJ whole genome shotgun (WGS) entry which is preliminary data.</text>
</comment>
<evidence type="ECO:0000256" key="6">
    <source>
        <dbReference type="ARBA" id="ARBA00022794"/>
    </source>
</evidence>
<feature type="compositionally biased region" description="Basic and acidic residues" evidence="10">
    <location>
        <begin position="353"/>
        <end position="363"/>
    </location>
</feature>
<dbReference type="GO" id="GO:0005814">
    <property type="term" value="C:centriole"/>
    <property type="evidence" value="ECO:0007669"/>
    <property type="project" value="UniProtKB-SubCell"/>
</dbReference>
<organism evidence="11 12">
    <name type="scientific">Leptomonas pyrrhocoris</name>
    <name type="common">Firebug parasite</name>
    <dbReference type="NCBI Taxonomy" id="157538"/>
    <lineage>
        <taxon>Eukaryota</taxon>
        <taxon>Discoba</taxon>
        <taxon>Euglenozoa</taxon>
        <taxon>Kinetoplastea</taxon>
        <taxon>Metakinetoplastina</taxon>
        <taxon>Trypanosomatida</taxon>
        <taxon>Trypanosomatidae</taxon>
        <taxon>Leishmaniinae</taxon>
        <taxon>Leptomonas</taxon>
    </lineage>
</organism>
<evidence type="ECO:0000256" key="4">
    <source>
        <dbReference type="ARBA" id="ARBA00022490"/>
    </source>
</evidence>
<feature type="coiled-coil region" evidence="9">
    <location>
        <begin position="380"/>
        <end position="414"/>
    </location>
</feature>
<dbReference type="VEuPathDB" id="TriTrypDB:LpyrH10_03_2220"/>
<dbReference type="RefSeq" id="XP_015662323.1">
    <property type="nucleotide sequence ID" value="XM_015798845.1"/>
</dbReference>
<reference evidence="11 12" key="1">
    <citation type="submission" date="2015-07" db="EMBL/GenBank/DDBJ databases">
        <title>High-quality genome of monoxenous trypanosomatid Leptomonas pyrrhocoris.</title>
        <authorList>
            <person name="Flegontov P."/>
            <person name="Butenko A."/>
            <person name="Firsov S."/>
            <person name="Vlcek C."/>
            <person name="Logacheva M.D."/>
            <person name="Field M."/>
            <person name="Filatov D."/>
            <person name="Flegontova O."/>
            <person name="Gerasimov E."/>
            <person name="Jackson A.P."/>
            <person name="Kelly S."/>
            <person name="Opperdoes F."/>
            <person name="O'Reilly A."/>
            <person name="Votypka J."/>
            <person name="Yurchenko V."/>
            <person name="Lukes J."/>
        </authorList>
    </citation>
    <scope>NUCLEOTIDE SEQUENCE [LARGE SCALE GENOMIC DNA]</scope>
    <source>
        <strain evidence="11">H10</strain>
    </source>
</reference>
<keyword evidence="8" id="KW-0206">Cytoskeleton</keyword>
<comment type="subcellular location">
    <subcellularLocation>
        <location evidence="1">Cytoplasm</location>
        <location evidence="1">Cytoskeleton</location>
        <location evidence="1">Microtubule organizing center</location>
        <location evidence="1">Centrosome</location>
        <location evidence="1">Centriole</location>
    </subcellularLocation>
</comment>
<evidence type="ECO:0000313" key="11">
    <source>
        <dbReference type="EMBL" id="KPA83883.1"/>
    </source>
</evidence>
<feature type="region of interest" description="Disordered" evidence="10">
    <location>
        <begin position="118"/>
        <end position="169"/>
    </location>
</feature>
<dbReference type="EMBL" id="LGTL01000003">
    <property type="protein sequence ID" value="KPA83883.1"/>
    <property type="molecule type" value="Genomic_DNA"/>
</dbReference>
<feature type="compositionally biased region" description="Polar residues" evidence="10">
    <location>
        <begin position="1"/>
        <end position="15"/>
    </location>
</feature>
<evidence type="ECO:0000256" key="5">
    <source>
        <dbReference type="ARBA" id="ARBA00022701"/>
    </source>
</evidence>
<keyword evidence="7 9" id="KW-0175">Coiled coil</keyword>
<dbReference type="OrthoDB" id="2157184at2759"/>
<evidence type="ECO:0000313" key="12">
    <source>
        <dbReference type="Proteomes" id="UP000037923"/>
    </source>
</evidence>
<feature type="region of interest" description="Disordered" evidence="10">
    <location>
        <begin position="1"/>
        <end position="24"/>
    </location>
</feature>
<dbReference type="Proteomes" id="UP000037923">
    <property type="component" value="Unassembled WGS sequence"/>
</dbReference>
<proteinExistence type="inferred from homology"/>
<evidence type="ECO:0000256" key="7">
    <source>
        <dbReference type="ARBA" id="ARBA00023054"/>
    </source>
</evidence>
<evidence type="ECO:0000256" key="10">
    <source>
        <dbReference type="SAM" id="MobiDB-lite"/>
    </source>
</evidence>
<name>A0A0M9G762_LEPPY</name>
<evidence type="ECO:0000256" key="9">
    <source>
        <dbReference type="SAM" id="Coils"/>
    </source>
</evidence>
<sequence length="559" mass="63291">MPADQQSKMSLPSNTKKPDIPKDLDALRKEMDTQERIIVTLQRDNEALLREKKEAGARFKELETKYEHLEAKHSLLLSAQQDVGSRSNLRVANDAAKIESLQKQVQELQSALESEKLKRAAVSSEGGADTQEEKYSSPGRASPAVWDEGSNRKPELSAEKSASAVGSDHAARLREYERLHEIHKATIDKLHAEVGRLEGEKRKLEDLQHDYSHKIDELMLRTRELEVNVARKKESIGELLQACQDSADNAQRLKKQGNRIQSLEAALVEKDEFARKAMERLRGETAEVCKRYQATIAALEKQLEAPTKGDFDLRCRLTTLEKENSELRRAPPTKAILPSDGVNSNLLFAESNQAHDRGPKSDAAEEGSNENATTQTNADLLQLEARLSESVAEAAKYKEMYANLQTELTNIRTDWDARLREVKRNFASQFQQLRASHNGELDRLEASHRSELLALSKQTRGDDVDGFLSKLINIIEKKGYDSSLVAICERLNYLEKHSLRKEEEMAYELSEVKRMAEIEKRILREKSDLQVKYKNTQIKNFRLQLDELLAALAVLQATA</sequence>
<evidence type="ECO:0000256" key="1">
    <source>
        <dbReference type="ARBA" id="ARBA00004114"/>
    </source>
</evidence>
<feature type="region of interest" description="Disordered" evidence="10">
    <location>
        <begin position="352"/>
        <end position="376"/>
    </location>
</feature>
<dbReference type="GO" id="GO:0060271">
    <property type="term" value="P:cilium assembly"/>
    <property type="evidence" value="ECO:0007669"/>
    <property type="project" value="TreeGrafter"/>
</dbReference>
<accession>A0A0M9G762</accession>
<dbReference type="GO" id="GO:0005879">
    <property type="term" value="C:axonemal microtubule"/>
    <property type="evidence" value="ECO:0007669"/>
    <property type="project" value="TreeGrafter"/>
</dbReference>
<dbReference type="RefSeq" id="XP_015662322.1">
    <property type="nucleotide sequence ID" value="XM_015798844.1"/>
</dbReference>
<protein>
    <recommendedName>
        <fullName evidence="3">Centrosomal protein of 162 kDa</fullName>
    </recommendedName>
</protein>
<evidence type="ECO:0000256" key="3">
    <source>
        <dbReference type="ARBA" id="ARBA00021406"/>
    </source>
</evidence>
<dbReference type="GeneID" id="26902366"/>
<dbReference type="OMA" id="DSIHAEW"/>
<feature type="compositionally biased region" description="Basic and acidic residues" evidence="10">
    <location>
        <begin position="149"/>
        <end position="158"/>
    </location>
</feature>
<comment type="similarity">
    <text evidence="2">Belongs to the CEP162 family.</text>
</comment>
<keyword evidence="6" id="KW-0970">Cilium biogenesis/degradation</keyword>
<keyword evidence="4" id="KW-0963">Cytoplasm</keyword>
<feature type="coiled-coil region" evidence="9">
    <location>
        <begin position="173"/>
        <end position="217"/>
    </location>
</feature>
<keyword evidence="5" id="KW-0493">Microtubule</keyword>
<evidence type="ECO:0000256" key="8">
    <source>
        <dbReference type="ARBA" id="ARBA00023212"/>
    </source>
</evidence>
<dbReference type="PANTHER" id="PTHR34031">
    <property type="entry name" value="CENTROSOMAL PROTEIN OF 162 KDA"/>
    <property type="match status" value="1"/>
</dbReference>
<dbReference type="InterPro" id="IPR038774">
    <property type="entry name" value="CEP162-like"/>
</dbReference>
<gene>
    <name evidence="11" type="ORF">ABB37_02071</name>
</gene>
<dbReference type="AlphaFoldDB" id="A0A0M9G762"/>